<dbReference type="InterPro" id="IPR055072">
    <property type="entry name" value="Ferlin_DSRM"/>
</dbReference>
<feature type="domain" description="C2" evidence="7">
    <location>
        <begin position="1125"/>
        <end position="1274"/>
    </location>
</feature>
<dbReference type="Pfam" id="PF22901">
    <property type="entry name" value="dsrm_Ferlin"/>
    <property type="match status" value="1"/>
</dbReference>
<keyword evidence="3" id="KW-0677">Repeat</keyword>
<comment type="subcellular location">
    <subcellularLocation>
        <location evidence="1">Membrane</location>
        <topology evidence="1">Single-pass membrane protein</topology>
    </subcellularLocation>
</comment>
<keyword evidence="5 6" id="KW-0472">Membrane</keyword>
<evidence type="ECO:0000256" key="5">
    <source>
        <dbReference type="ARBA" id="ARBA00023136"/>
    </source>
</evidence>
<dbReference type="SUPFAM" id="SSF49562">
    <property type="entry name" value="C2 domain (Calcium/lipid-binding domain, CaLB)"/>
    <property type="match status" value="2"/>
</dbReference>
<dbReference type="InterPro" id="IPR037725">
    <property type="entry name" value="C2F_Ferlin"/>
</dbReference>
<evidence type="ECO:0000256" key="1">
    <source>
        <dbReference type="ARBA" id="ARBA00004167"/>
    </source>
</evidence>
<evidence type="ECO:0000259" key="7">
    <source>
        <dbReference type="PROSITE" id="PS50004"/>
    </source>
</evidence>
<evidence type="ECO:0000313" key="9">
    <source>
        <dbReference type="Proteomes" id="UP001105220"/>
    </source>
</evidence>
<dbReference type="PANTHER" id="PTHR12546:SF60">
    <property type="entry name" value="MISFIRE, ISOFORM F"/>
    <property type="match status" value="1"/>
</dbReference>
<dbReference type="CDD" id="cd08374">
    <property type="entry name" value="C2F_Ferlin"/>
    <property type="match status" value="1"/>
</dbReference>
<dbReference type="InterPro" id="IPR037724">
    <property type="entry name" value="C2E_Ferlin"/>
</dbReference>
<dbReference type="PROSITE" id="PS50004">
    <property type="entry name" value="C2"/>
    <property type="match status" value="2"/>
</dbReference>
<dbReference type="VEuPathDB" id="VectorBase:ACON2_039782"/>
<keyword evidence="9" id="KW-1185">Reference proteome</keyword>
<dbReference type="EnsemblMetazoa" id="ACON004862-RA">
    <property type="protein sequence ID" value="ACON004862-PA"/>
    <property type="gene ID" value="ACON004862"/>
</dbReference>
<feature type="domain" description="C2" evidence="7">
    <location>
        <begin position="894"/>
        <end position="1012"/>
    </location>
</feature>
<evidence type="ECO:0000256" key="3">
    <source>
        <dbReference type="ARBA" id="ARBA00022737"/>
    </source>
</evidence>
<dbReference type="InterPro" id="IPR032362">
    <property type="entry name" value="Ferlin_C"/>
</dbReference>
<dbReference type="CDD" id="cd04037">
    <property type="entry name" value="C2E_Ferlin"/>
    <property type="match status" value="1"/>
</dbReference>
<evidence type="ECO:0000256" key="6">
    <source>
        <dbReference type="SAM" id="Phobius"/>
    </source>
</evidence>
<dbReference type="Pfam" id="PF00168">
    <property type="entry name" value="C2"/>
    <property type="match status" value="1"/>
</dbReference>
<dbReference type="GO" id="GO:0007009">
    <property type="term" value="P:plasma membrane organization"/>
    <property type="evidence" value="ECO:0007669"/>
    <property type="project" value="TreeGrafter"/>
</dbReference>
<dbReference type="VEuPathDB" id="VectorBase:ACMO_003997"/>
<dbReference type="PANTHER" id="PTHR12546">
    <property type="entry name" value="FER-1-LIKE"/>
    <property type="match status" value="1"/>
</dbReference>
<evidence type="ECO:0000313" key="8">
    <source>
        <dbReference type="EnsemblMetazoa" id="ACON004862-PA"/>
    </source>
</evidence>
<dbReference type="Proteomes" id="UP001105220">
    <property type="component" value="Unplaced"/>
</dbReference>
<evidence type="ECO:0000256" key="2">
    <source>
        <dbReference type="ARBA" id="ARBA00022692"/>
    </source>
</evidence>
<dbReference type="InterPro" id="IPR037721">
    <property type="entry name" value="Ferlin"/>
</dbReference>
<accession>A0A6E8VL42</accession>
<name>A0A6E8VL42_ANOCL</name>
<keyword evidence="2 6" id="KW-0812">Transmembrane</keyword>
<dbReference type="InterPro" id="IPR035892">
    <property type="entry name" value="C2_domain_sf"/>
</dbReference>
<dbReference type="SMART" id="SM00239">
    <property type="entry name" value="C2"/>
    <property type="match status" value="1"/>
</dbReference>
<dbReference type="VEuPathDB" id="VectorBase:ACON004862"/>
<organism evidence="8 9">
    <name type="scientific">Anopheles coluzzii</name>
    <name type="common">African malaria mosquito</name>
    <dbReference type="NCBI Taxonomy" id="1518534"/>
    <lineage>
        <taxon>Eukaryota</taxon>
        <taxon>Metazoa</taxon>
        <taxon>Ecdysozoa</taxon>
        <taxon>Arthropoda</taxon>
        <taxon>Hexapoda</taxon>
        <taxon>Insecta</taxon>
        <taxon>Pterygota</taxon>
        <taxon>Neoptera</taxon>
        <taxon>Endopterygota</taxon>
        <taxon>Diptera</taxon>
        <taxon>Nematocera</taxon>
        <taxon>Culicoidea</taxon>
        <taxon>Culicidae</taxon>
        <taxon>Anophelinae</taxon>
        <taxon>Anopheles</taxon>
    </lineage>
</organism>
<dbReference type="InterPro" id="IPR000008">
    <property type="entry name" value="C2_dom"/>
</dbReference>
<dbReference type="GO" id="GO:0016020">
    <property type="term" value="C:membrane"/>
    <property type="evidence" value="ECO:0007669"/>
    <property type="project" value="UniProtKB-SubCell"/>
</dbReference>
<evidence type="ECO:0000256" key="4">
    <source>
        <dbReference type="ARBA" id="ARBA00022989"/>
    </source>
</evidence>
<sequence length="1398" mass="161063">MFEPIGRASSNELHCGYLLIDLMITSSKEMSFPISLDNALDYDIIERNKLLPTYDANDEVQKVRFCFSVFEGEFVNSAEYAVRISYAGLKVNNLPTFGPAWMYLYSGTQESHYVGKLLVSFNTEVLSFQSVPAHKTQTNRIYEPLVTSNYWEEQVFVIKLCMIQMQLFAELSTRQLLVYLSCADIRSKAIVLTIDKQKLTQCHRSVHCGEVIITLKTQAPDYRHKYFVQATISNLCGDIKEFSNLFKRAIIGQGENNFDLKNRNIFNHLLAQLELDFIHAYETIAQDNFKQHTKLDQLRKSHILQQLMLKKLEITAIRSRLSSSTTFQEVSLLITDVDAILSCLLELSNDDQNQYPDVLLHVYASGHSSVIAIARFHMVHYLQSNASGVPGIRCGKRCSILLRSIHCNHSCPDHCGCIYAKLDYQLQIGSERREQEPPSGLMVVEDPSWGITDVRQQLLNNHMTTTFVRCKIHVYQGRIFAGVDESEQCNVKLSILFEDYEMALTTLPCPLSSFWNETIDFQNVPFVRSTVAYSNNQQCTVIFILQDDQKLTSKIAIGWLETSIQPLRAEELTERSKDQPHETLRTTELRILNMTMQWIPLFQRGIKVAEILVSSEIEEIPNSGQKSCELLLVHSLPPEIVPTLVPFIIRVRFIGLRQMHKRSYEKLKKARILITIGDGNIMSGVSKATYENSVNFPEGYETCSVRLPANPNYWPLMTIKHFCLTKEKQMKLIGKSIINASGLLNNSIAKRSPAENTTIIEIDQEDNITSIPKRYELNTLYLWSNVRDMIDQQVKDFVEPKTSTIELNADTMNHTWWTKFYDNQLAKNYQRAILKIFPTELENVSEFHGFKDWSGSYTLHKVKDEKKGDILKQEYGVVKSLIQIHSDIKTMNLNKQNEAVDKRIIPTTVELVVVVYVVQALNLTSRDIMSESDAYIKISYGHQCVRDRAYYIPNQASPVFGRRFELRGKLPRDQILHLSVYDRDFASKDDLIGSTSIDIEDRFRSKHLPCFGLPNYFTTKGCNKWRHQMKPSEMLLDLCERHRVEKPRIEGHKIIIGKAEFKAEVLTANECLTEQLCLLALNNFKHVVNGFSLTPEHVETRSLYHPKRGGIEQGKVQLWIELYEPSRPHPLPIDITPQLPKPYELRLIVWNTADVMLNERNIFGTEMSDIYVKCWLQEFTEAQYTDVHYRSLTGEGNFNWRMVFPFRYSPADGMVVLRRRKAFYEQYDTELKYPPVLTVQIWDNDSFSADDFLNALNLFVRRRVRGWYPVHGNIASNIDTSDQQRQYDGISLTGKIELELEILSQEDATQNPVGVGRKPPQHLPEPLRPEVSFNWLQQPAKTFNKLLWPRVRKSFIWIGITLLLCLVVYGLVINMPTVFMVRSLEQRQSTASSFSGES</sequence>
<keyword evidence="4 6" id="KW-1133">Transmembrane helix</keyword>
<proteinExistence type="predicted"/>
<reference evidence="8" key="2">
    <citation type="submission" date="2020-05" db="UniProtKB">
        <authorList>
            <consortium name="EnsemblMetazoa"/>
        </authorList>
    </citation>
    <scope>IDENTIFICATION</scope>
    <source>
        <strain evidence="8">Ngousso</strain>
    </source>
</reference>
<dbReference type="Pfam" id="PF16165">
    <property type="entry name" value="Ferlin_C"/>
    <property type="match status" value="1"/>
</dbReference>
<reference key="1">
    <citation type="journal article" date="2019" name="Genes (Basel)">
        <title>A High-Quality De novo Genome Assembly from a Single Mosquito Using PacBio Sequencing.</title>
        <authorList>
            <person name="Kingan S.B."/>
            <person name="Heaton H."/>
            <person name="Cudini J."/>
            <person name="Lambert C.C."/>
            <person name="Baybayan P."/>
            <person name="Galvin B.D."/>
            <person name="Durbin R."/>
            <person name="Korlach J."/>
            <person name="Lawniczak M.K.N."/>
        </authorList>
    </citation>
    <scope>NUCLEOTIDE SEQUENCE [LARGE SCALE GENOMIC DNA]</scope>
    <source>
        <strain>Mali-NIH</strain>
    </source>
</reference>
<protein>
    <submittedName>
        <fullName evidence="8">C2 domain-containing protein</fullName>
    </submittedName>
</protein>
<feature type="transmembrane region" description="Helical" evidence="6">
    <location>
        <begin position="1355"/>
        <end position="1379"/>
    </location>
</feature>
<dbReference type="Gene3D" id="2.60.40.150">
    <property type="entry name" value="C2 domain"/>
    <property type="match status" value="2"/>
</dbReference>